<proteinExistence type="predicted"/>
<organism evidence="10 11">
    <name type="scientific">Allacma fusca</name>
    <dbReference type="NCBI Taxonomy" id="39272"/>
    <lineage>
        <taxon>Eukaryota</taxon>
        <taxon>Metazoa</taxon>
        <taxon>Ecdysozoa</taxon>
        <taxon>Arthropoda</taxon>
        <taxon>Hexapoda</taxon>
        <taxon>Collembola</taxon>
        <taxon>Symphypleona</taxon>
        <taxon>Sminthuridae</taxon>
        <taxon>Allacma</taxon>
    </lineage>
</organism>
<feature type="region of interest" description="Disordered" evidence="6">
    <location>
        <begin position="1329"/>
        <end position="1388"/>
    </location>
</feature>
<keyword evidence="5" id="KW-0966">Cell projection</keyword>
<dbReference type="Proteomes" id="UP000708208">
    <property type="component" value="Unassembled WGS sequence"/>
</dbReference>
<dbReference type="InterPro" id="IPR001680">
    <property type="entry name" value="WD40_rpt"/>
</dbReference>
<keyword evidence="3" id="KW-0677">Repeat</keyword>
<sequence>MALYFDTKLQPPLTAGNRVYIDIDWHKEHPLLAVALFDDKKGGLVCIHDAETQETLDIDAKPQPNVQVVCISWHPLQKVLAIGYESGEVVVWNTEENESFEGPKGHNAAVVLINWSACGNTLITADNMGSLVNWKSDYQGHLQLKAHHDFKDPVCQVVFRSNCNNRDSNDLNTERTLGKMTTWRPKTGMKRSPRANESDEDTDIKGNERSFFVGLLSGAIFYVKDNGSSEEVLTSGSAVKSLLFHEADDILIVMTEAYILGQFHVDINGGLNEVNKMKLSGHGDVRVSWVGAGTLAVISEELSVRLWDVSSGENMVLEPKGNDYTSDEIFCSLDFNAKSGVLCCCTNKGKLVMWRESAQITDSDLGDDGKWEWYNSSQVSPSTKSVKWCQNQQGLLALNGMRDVFILREQELVCYYGEKMTAIQANPTDVAIKMNDPPSRIDLHCDFHVKGINTTATHVCVWSGKKVATYEVGPAVNTDYKLVGTFASKCITICIHDLSLFLLDISEVQVVTFQGTVKQTLNFLPNEGDPITIYIGGEYLTVGTLSGYLKIWHVSRREPKLHHPAFRITEAVDNFGEIIHAKNNKIGTKVAFTVAQITLLPDSRFFVWDLTTGSVTFLEFPGRFVPSFFWDWQDAMFVALETRVVPLELLHYNTSNSYLTADTHRVSTPVRHVYNSGEEHLPEVENSSNISIEIERESSADMIITLFVCSDRGLLTHDISKKEFQYDSLIGLDVPFLYFTQQENVFKSQKRDKRSKNSDVSDVSSGLDGNLKTTIEKKLIKDFDGIDENEPSSRTALVSYVYNNLIGDVDEALKAMKAIKNVKIWDNMARNCVKTKRLDVAMICLARIRNARAARSVREAEIEPELEAQVAMLAIQLNMPEEAEVLYLQCKRYDLLLHLYKISRQWDKAIKLCEKHCRIHLRTTYYSYAKYLESEKRIKEAIKMYELSETHRYEVPRMLVEDPHQLEAYINSKKDTDLYQWWAQYQESGGEIEAALAYYELAKDWLSLVRLLCFCGDMEKAAAVTEKVNDKASCYHLAKTLEDRGENHRAIHFLTKAGAYGNAIRICKENHLIDQLWSLALMAQPSDQLDAARFFETKSDRPDYDKAIQLYHRAGYASKALDLAFSTQQYNALQLVAKDLITQQGTQTDPILLQKCADFFVLNGQIEKALDMLAAAHQYVAAMNLCVEHNLPITEDIAERLTAPKGIGLDEPTRIKLLEKIGECLLLQGNYHLAAKKYTQAGNKIQAMKSLLKSGDTEKIVFYANVCRNREIYMMAANYLQTTNWRASEEIQNLIVQFYTKAKAEESLQAFHASSAQMDEVGNVEKKRFFGSELPQEEEEDDDEDTEELVEEEIIEDAEDLDDDEEDDDDDDNIDGQHYVHDVNENRATPTNYFANAMQYSQAASYRFPRN</sequence>
<evidence type="ECO:0000259" key="8">
    <source>
        <dbReference type="Pfam" id="PF23385"/>
    </source>
</evidence>
<evidence type="ECO:0000256" key="2">
    <source>
        <dbReference type="ARBA" id="ARBA00022574"/>
    </source>
</evidence>
<evidence type="ECO:0000256" key="3">
    <source>
        <dbReference type="ARBA" id="ARBA00022737"/>
    </source>
</evidence>
<dbReference type="GO" id="GO:0035721">
    <property type="term" value="P:intraciliary retrograde transport"/>
    <property type="evidence" value="ECO:0007669"/>
    <property type="project" value="TreeGrafter"/>
</dbReference>
<evidence type="ECO:0000313" key="11">
    <source>
        <dbReference type="Proteomes" id="UP000708208"/>
    </source>
</evidence>
<feature type="domain" description="IF140/IFT172/WDR19 TPR" evidence="9">
    <location>
        <begin position="807"/>
        <end position="1298"/>
    </location>
</feature>
<dbReference type="PANTHER" id="PTHR15722:SF7">
    <property type="entry name" value="INTRAFLAGELLAR TRANSPORT PROTEIN 140 HOMOLOG"/>
    <property type="match status" value="1"/>
</dbReference>
<dbReference type="OrthoDB" id="10258787at2759"/>
<evidence type="ECO:0000256" key="6">
    <source>
        <dbReference type="SAM" id="MobiDB-lite"/>
    </source>
</evidence>
<evidence type="ECO:0000259" key="9">
    <source>
        <dbReference type="Pfam" id="PF24762"/>
    </source>
</evidence>
<dbReference type="SMART" id="SM00320">
    <property type="entry name" value="WD40"/>
    <property type="match status" value="5"/>
</dbReference>
<evidence type="ECO:0000256" key="1">
    <source>
        <dbReference type="ARBA" id="ARBA00004138"/>
    </source>
</evidence>
<protein>
    <submittedName>
        <fullName evidence="10">Uncharacterized protein</fullName>
    </submittedName>
</protein>
<dbReference type="GO" id="GO:0005930">
    <property type="term" value="C:axoneme"/>
    <property type="evidence" value="ECO:0007669"/>
    <property type="project" value="TreeGrafter"/>
</dbReference>
<feature type="region of interest" description="Disordered" evidence="6">
    <location>
        <begin position="184"/>
        <end position="203"/>
    </location>
</feature>
<dbReference type="GO" id="GO:0036064">
    <property type="term" value="C:ciliary basal body"/>
    <property type="evidence" value="ECO:0007669"/>
    <property type="project" value="TreeGrafter"/>
</dbReference>
<dbReference type="InterPro" id="IPR056154">
    <property type="entry name" value="Beta-prop_IFT140_1st"/>
</dbReference>
<dbReference type="GO" id="GO:0030991">
    <property type="term" value="C:intraciliary transport particle A"/>
    <property type="evidence" value="ECO:0007669"/>
    <property type="project" value="TreeGrafter"/>
</dbReference>
<evidence type="ECO:0000256" key="4">
    <source>
        <dbReference type="ARBA" id="ARBA00023069"/>
    </source>
</evidence>
<dbReference type="InterPro" id="IPR056168">
    <property type="entry name" value="TPR_IF140/IFT172/WDR19"/>
</dbReference>
<evidence type="ECO:0000313" key="10">
    <source>
        <dbReference type="EMBL" id="CAG7826845.1"/>
    </source>
</evidence>
<name>A0A8J2PYQ6_9HEXA</name>
<evidence type="ECO:0000259" key="7">
    <source>
        <dbReference type="Pfam" id="PF23383"/>
    </source>
</evidence>
<dbReference type="InterPro" id="IPR056155">
    <property type="entry name" value="Beta-prop_IFT140_2nd"/>
</dbReference>
<comment type="caution">
    <text evidence="10">The sequence shown here is derived from an EMBL/GenBank/DDBJ whole genome shotgun (WGS) entry which is preliminary data.</text>
</comment>
<gene>
    <name evidence="10" type="ORF">AFUS01_LOCUS36879</name>
</gene>
<dbReference type="Pfam" id="PF24762">
    <property type="entry name" value="TPR_IF140-IFT172"/>
    <property type="match status" value="1"/>
</dbReference>
<dbReference type="Pfam" id="PF23385">
    <property type="entry name" value="Beta-prop_IFT140_2nd"/>
    <property type="match status" value="1"/>
</dbReference>
<keyword evidence="4" id="KW-0969">Cilium</keyword>
<dbReference type="Pfam" id="PF23383">
    <property type="entry name" value="Beta-prop_IFT140_1st"/>
    <property type="match status" value="1"/>
</dbReference>
<dbReference type="PANTHER" id="PTHR15722">
    <property type="entry name" value="IFT140/172-RELATED"/>
    <property type="match status" value="1"/>
</dbReference>
<feature type="domain" description="IFT140 second beta-propeller" evidence="8">
    <location>
        <begin position="419"/>
        <end position="741"/>
    </location>
</feature>
<feature type="domain" description="IFT140 first beta-propeller" evidence="7">
    <location>
        <begin position="2"/>
        <end position="410"/>
    </location>
</feature>
<keyword evidence="11" id="KW-1185">Reference proteome</keyword>
<keyword evidence="2" id="KW-0853">WD repeat</keyword>
<comment type="subcellular location">
    <subcellularLocation>
        <location evidence="1">Cell projection</location>
        <location evidence="1">Cilium</location>
    </subcellularLocation>
</comment>
<reference evidence="10" key="1">
    <citation type="submission" date="2021-06" db="EMBL/GenBank/DDBJ databases">
        <authorList>
            <person name="Hodson N. C."/>
            <person name="Mongue J. A."/>
            <person name="Jaron S. K."/>
        </authorList>
    </citation>
    <scope>NUCLEOTIDE SEQUENCE</scope>
</reference>
<accession>A0A8J2PYQ6</accession>
<feature type="compositionally biased region" description="Acidic residues" evidence="6">
    <location>
        <begin position="1335"/>
        <end position="1374"/>
    </location>
</feature>
<dbReference type="EMBL" id="CAJVCH010541294">
    <property type="protein sequence ID" value="CAG7826845.1"/>
    <property type="molecule type" value="Genomic_DNA"/>
</dbReference>
<evidence type="ECO:0000256" key="5">
    <source>
        <dbReference type="ARBA" id="ARBA00023273"/>
    </source>
</evidence>